<dbReference type="Gene3D" id="1.10.357.10">
    <property type="entry name" value="Tetracycline Repressor, domain 2"/>
    <property type="match status" value="1"/>
</dbReference>
<evidence type="ECO:0000256" key="1">
    <source>
        <dbReference type="ARBA" id="ARBA00023015"/>
    </source>
</evidence>
<dbReference type="Pfam" id="PF00440">
    <property type="entry name" value="TetR_N"/>
    <property type="match status" value="1"/>
</dbReference>
<evidence type="ECO:0000256" key="4">
    <source>
        <dbReference type="PROSITE-ProRule" id="PRU00335"/>
    </source>
</evidence>
<dbReference type="PROSITE" id="PS50977">
    <property type="entry name" value="HTH_TETR_2"/>
    <property type="match status" value="1"/>
</dbReference>
<evidence type="ECO:0000259" key="5">
    <source>
        <dbReference type="PROSITE" id="PS50977"/>
    </source>
</evidence>
<dbReference type="InterPro" id="IPR050109">
    <property type="entry name" value="HTH-type_TetR-like_transc_reg"/>
</dbReference>
<dbReference type="SUPFAM" id="SSF48498">
    <property type="entry name" value="Tetracyclin repressor-like, C-terminal domain"/>
    <property type="match status" value="1"/>
</dbReference>
<dbReference type="SUPFAM" id="SSF46689">
    <property type="entry name" value="Homeodomain-like"/>
    <property type="match status" value="1"/>
</dbReference>
<evidence type="ECO:0000313" key="6">
    <source>
        <dbReference type="EMBL" id="SFL57853.1"/>
    </source>
</evidence>
<dbReference type="STRING" id="254406.SAMN04488042_101747"/>
<dbReference type="AlphaFoldDB" id="A0A1I4IV43"/>
<dbReference type="PANTHER" id="PTHR30055">
    <property type="entry name" value="HTH-TYPE TRANSCRIPTIONAL REGULATOR RUTR"/>
    <property type="match status" value="1"/>
</dbReference>
<dbReference type="InterPro" id="IPR039536">
    <property type="entry name" value="TetR_C_Proteobacteria"/>
</dbReference>
<dbReference type="OrthoDB" id="9816431at2"/>
<keyword evidence="7" id="KW-1185">Reference proteome</keyword>
<gene>
    <name evidence="6" type="ORF">SAMN04488042_101747</name>
</gene>
<protein>
    <submittedName>
        <fullName evidence="6">Transcriptional regulator, TetR family</fullName>
    </submittedName>
</protein>
<dbReference type="GO" id="GO:0000976">
    <property type="term" value="F:transcription cis-regulatory region binding"/>
    <property type="evidence" value="ECO:0007669"/>
    <property type="project" value="TreeGrafter"/>
</dbReference>
<keyword evidence="3" id="KW-0804">Transcription</keyword>
<evidence type="ECO:0000313" key="7">
    <source>
        <dbReference type="Proteomes" id="UP000199144"/>
    </source>
</evidence>
<dbReference type="Proteomes" id="UP000199144">
    <property type="component" value="Unassembled WGS sequence"/>
</dbReference>
<sequence length="208" mass="23261">MNEAVQVIRKGRKFDQVVESARTLFMQHGFEGIGVDEIARKAGVSKATLYAYFPDKRHLFMEVARLECERQAERMEAEIDIERPVPEVLGAVGRAFIGIILSDFGRNMFRVCIGEGERFPELARQFYESGPMVMRAGMIEFLELGIARGELEIADVELAADQFPELCKAGVFLRLVTGVQTVFSGDEIDRVVDGAVETFMARFGANRG</sequence>
<dbReference type="RefSeq" id="WP_093090971.1">
    <property type="nucleotide sequence ID" value="NZ_FOTQ01000001.1"/>
</dbReference>
<dbReference type="Gene3D" id="1.10.10.60">
    <property type="entry name" value="Homeodomain-like"/>
    <property type="match status" value="1"/>
</dbReference>
<keyword evidence="2 4" id="KW-0238">DNA-binding</keyword>
<organism evidence="6 7">
    <name type="scientific">Shimia aestuarii</name>
    <dbReference type="NCBI Taxonomy" id="254406"/>
    <lineage>
        <taxon>Bacteria</taxon>
        <taxon>Pseudomonadati</taxon>
        <taxon>Pseudomonadota</taxon>
        <taxon>Alphaproteobacteria</taxon>
        <taxon>Rhodobacterales</taxon>
        <taxon>Roseobacteraceae</taxon>
    </lineage>
</organism>
<dbReference type="PRINTS" id="PR00455">
    <property type="entry name" value="HTHTETR"/>
</dbReference>
<reference evidence="6 7" key="1">
    <citation type="submission" date="2016-10" db="EMBL/GenBank/DDBJ databases">
        <authorList>
            <person name="de Groot N.N."/>
        </authorList>
    </citation>
    <scope>NUCLEOTIDE SEQUENCE [LARGE SCALE GENOMIC DNA]</scope>
    <source>
        <strain evidence="6 7">DSM 15283</strain>
    </source>
</reference>
<evidence type="ECO:0000256" key="3">
    <source>
        <dbReference type="ARBA" id="ARBA00023163"/>
    </source>
</evidence>
<evidence type="ECO:0000256" key="2">
    <source>
        <dbReference type="ARBA" id="ARBA00023125"/>
    </source>
</evidence>
<keyword evidence="1" id="KW-0805">Transcription regulation</keyword>
<name>A0A1I4IV43_9RHOB</name>
<proteinExistence type="predicted"/>
<dbReference type="PANTHER" id="PTHR30055:SF146">
    <property type="entry name" value="HTH-TYPE TRANSCRIPTIONAL DUAL REGULATOR CECR"/>
    <property type="match status" value="1"/>
</dbReference>
<dbReference type="InterPro" id="IPR009057">
    <property type="entry name" value="Homeodomain-like_sf"/>
</dbReference>
<dbReference type="InterPro" id="IPR001647">
    <property type="entry name" value="HTH_TetR"/>
</dbReference>
<accession>A0A1I4IV43</accession>
<dbReference type="InterPro" id="IPR036271">
    <property type="entry name" value="Tet_transcr_reg_TetR-rel_C_sf"/>
</dbReference>
<dbReference type="FunFam" id="1.10.10.60:FF:000141">
    <property type="entry name" value="TetR family transcriptional regulator"/>
    <property type="match status" value="1"/>
</dbReference>
<feature type="DNA-binding region" description="H-T-H motif" evidence="4">
    <location>
        <begin position="34"/>
        <end position="53"/>
    </location>
</feature>
<dbReference type="GO" id="GO:0003700">
    <property type="term" value="F:DNA-binding transcription factor activity"/>
    <property type="evidence" value="ECO:0007669"/>
    <property type="project" value="TreeGrafter"/>
</dbReference>
<feature type="domain" description="HTH tetR-type" evidence="5">
    <location>
        <begin position="11"/>
        <end position="71"/>
    </location>
</feature>
<dbReference type="EMBL" id="FOTQ01000001">
    <property type="protein sequence ID" value="SFL57853.1"/>
    <property type="molecule type" value="Genomic_DNA"/>
</dbReference>
<dbReference type="Pfam" id="PF14246">
    <property type="entry name" value="TetR_C_7"/>
    <property type="match status" value="1"/>
</dbReference>